<protein>
    <submittedName>
        <fullName evidence="2">Uncharacterized protein</fullName>
    </submittedName>
</protein>
<gene>
    <name evidence="2" type="ORF">PR048_006120</name>
</gene>
<proteinExistence type="predicted"/>
<feature type="region of interest" description="Disordered" evidence="1">
    <location>
        <begin position="277"/>
        <end position="296"/>
    </location>
</feature>
<evidence type="ECO:0000313" key="3">
    <source>
        <dbReference type="Proteomes" id="UP001159363"/>
    </source>
</evidence>
<name>A0ABQ9IA31_9NEOP</name>
<sequence>MMPKDEKDDSLLLSPYTIFPPQPTQAEVVQEVLRKFPQSLITSGGEGRENLLDQGSASFGGRGNGGVEGRSCVRGWSDCKRGGEEFSSVGNSWCWREVACGALPRCGQLGNQKVNLTSAETMVRGSGGTVVKALASNHRDPGSIPGGLTPGFSNVGTVLDDTACRRATPASSALAFQRRSILGSHFIAAHDMFTQTGVRHGKTARAFSWKVRRLHPSSSARPHANWETWPLFRAAIKKVHRGTQFQPTLSKIDMSVNDHMRIRIGRDPSVIIETQSERKLTTEKAPKAGELKEPKDGNTKKLKFTMMNATVYCESIFNVLSSISSCSSTVVIRVQTKPIGASLKDVRSSFLSLPRHPITTKLSTKQSLAGLAATRGLGGGGSFILRLRLTYEVEARVAAFSKKVFSLEGVHGLLVGITGHNGDKSLRRPCRSTLVRGVSERG</sequence>
<keyword evidence="3" id="KW-1185">Reference proteome</keyword>
<comment type="caution">
    <text evidence="2">The sequence shown here is derived from an EMBL/GenBank/DDBJ whole genome shotgun (WGS) entry which is preliminary data.</text>
</comment>
<evidence type="ECO:0000313" key="2">
    <source>
        <dbReference type="EMBL" id="KAJ8893522.1"/>
    </source>
</evidence>
<dbReference type="Proteomes" id="UP001159363">
    <property type="component" value="Chromosome 2"/>
</dbReference>
<accession>A0ABQ9IA31</accession>
<dbReference type="EMBL" id="JARBHB010000002">
    <property type="protein sequence ID" value="KAJ8893522.1"/>
    <property type="molecule type" value="Genomic_DNA"/>
</dbReference>
<organism evidence="2 3">
    <name type="scientific">Dryococelus australis</name>
    <dbReference type="NCBI Taxonomy" id="614101"/>
    <lineage>
        <taxon>Eukaryota</taxon>
        <taxon>Metazoa</taxon>
        <taxon>Ecdysozoa</taxon>
        <taxon>Arthropoda</taxon>
        <taxon>Hexapoda</taxon>
        <taxon>Insecta</taxon>
        <taxon>Pterygota</taxon>
        <taxon>Neoptera</taxon>
        <taxon>Polyneoptera</taxon>
        <taxon>Phasmatodea</taxon>
        <taxon>Verophasmatodea</taxon>
        <taxon>Anareolatae</taxon>
        <taxon>Phasmatidae</taxon>
        <taxon>Eurycanthinae</taxon>
        <taxon>Dryococelus</taxon>
    </lineage>
</organism>
<reference evidence="2 3" key="1">
    <citation type="submission" date="2023-02" db="EMBL/GenBank/DDBJ databases">
        <title>LHISI_Scaffold_Assembly.</title>
        <authorList>
            <person name="Stuart O.P."/>
            <person name="Cleave R."/>
            <person name="Magrath M.J.L."/>
            <person name="Mikheyev A.S."/>
        </authorList>
    </citation>
    <scope>NUCLEOTIDE SEQUENCE [LARGE SCALE GENOMIC DNA]</scope>
    <source>
        <strain evidence="2">Daus_M_001</strain>
        <tissue evidence="2">Leg muscle</tissue>
    </source>
</reference>
<evidence type="ECO:0000256" key="1">
    <source>
        <dbReference type="SAM" id="MobiDB-lite"/>
    </source>
</evidence>